<dbReference type="SUPFAM" id="SSF109715">
    <property type="entry name" value="DEK C-terminal domain"/>
    <property type="match status" value="1"/>
</dbReference>
<feature type="domain" description="DEK-C" evidence="9">
    <location>
        <begin position="52"/>
        <end position="109"/>
    </location>
</feature>
<feature type="coiled-coil region" evidence="7">
    <location>
        <begin position="34"/>
        <end position="68"/>
    </location>
</feature>
<protein>
    <recommendedName>
        <fullName evidence="9">DEK-C domain-containing protein</fullName>
    </recommendedName>
</protein>
<dbReference type="PROSITE" id="PS51998">
    <property type="entry name" value="DEK_C"/>
    <property type="match status" value="1"/>
</dbReference>
<dbReference type="Pfam" id="PF02229">
    <property type="entry name" value="PC4"/>
    <property type="match status" value="1"/>
</dbReference>
<dbReference type="InterPro" id="IPR003173">
    <property type="entry name" value="PC4_C"/>
</dbReference>
<dbReference type="InterPro" id="IPR045125">
    <property type="entry name" value="Sub1/Tcp4-like"/>
</dbReference>
<dbReference type="Gene3D" id="1.10.10.60">
    <property type="entry name" value="Homeodomain-like"/>
    <property type="match status" value="1"/>
</dbReference>
<feature type="non-terminal residue" evidence="10">
    <location>
        <position position="1"/>
    </location>
</feature>
<comment type="caution">
    <text evidence="10">The sequence shown here is derived from an EMBL/GenBank/DDBJ whole genome shotgun (WGS) entry which is preliminary data.</text>
</comment>
<accession>A0ABQ8DVQ0</accession>
<keyword evidence="5" id="KW-0804">Transcription</keyword>
<dbReference type="InterPro" id="IPR009044">
    <property type="entry name" value="ssDNA-bd_transcriptional_reg"/>
</dbReference>
<dbReference type="EMBL" id="JAGKQM010000003">
    <property type="protein sequence ID" value="KAH0933466.1"/>
    <property type="molecule type" value="Genomic_DNA"/>
</dbReference>
<feature type="region of interest" description="Disordered" evidence="8">
    <location>
        <begin position="112"/>
        <end position="140"/>
    </location>
</feature>
<evidence type="ECO:0000256" key="5">
    <source>
        <dbReference type="ARBA" id="ARBA00023163"/>
    </source>
</evidence>
<sequence>IIETAPLEPEPNRTRGEISDYLIWLTSVIKLDDRENTQREAAAKKKTLKMEEESKAKIEETVREILKESDMTEMTEFKVRNLASERLGIDLSDKSHKAFVRGIVKSFLEEVESKQQQQQDKEEEEEEEEERAKEGNKEFDDDGDLIICRLSDKRRVTIQEFRGKSLVSIREYYKKDGKELPSSKGISLTDEQWSTFKKNIPAIEAAVKKMESRV</sequence>
<keyword evidence="7" id="KW-0175">Coiled coil</keyword>
<evidence type="ECO:0000259" key="9">
    <source>
        <dbReference type="PROSITE" id="PS51998"/>
    </source>
</evidence>
<proteinExistence type="inferred from homology"/>
<dbReference type="InterPro" id="IPR014876">
    <property type="entry name" value="DEK_C"/>
</dbReference>
<keyword evidence="4" id="KW-0238">DNA-binding</keyword>
<comment type="similarity">
    <text evidence="2">Belongs to the transcriptional coactivator PC4 family.</text>
</comment>
<dbReference type="Pfam" id="PF08766">
    <property type="entry name" value="DEK_C"/>
    <property type="match status" value="1"/>
</dbReference>
<evidence type="ECO:0000256" key="3">
    <source>
        <dbReference type="ARBA" id="ARBA00023015"/>
    </source>
</evidence>
<evidence type="ECO:0000256" key="4">
    <source>
        <dbReference type="ARBA" id="ARBA00023125"/>
    </source>
</evidence>
<name>A0ABQ8DVQ0_BRANA</name>
<keyword evidence="11" id="KW-1185">Reference proteome</keyword>
<dbReference type="SUPFAM" id="SSF54447">
    <property type="entry name" value="ssDNA-binding transcriptional regulator domain"/>
    <property type="match status" value="1"/>
</dbReference>
<evidence type="ECO:0000313" key="11">
    <source>
        <dbReference type="Proteomes" id="UP000824890"/>
    </source>
</evidence>
<evidence type="ECO:0000256" key="8">
    <source>
        <dbReference type="SAM" id="MobiDB-lite"/>
    </source>
</evidence>
<dbReference type="Proteomes" id="UP000824890">
    <property type="component" value="Unassembled WGS sequence"/>
</dbReference>
<organism evidence="10 11">
    <name type="scientific">Brassica napus</name>
    <name type="common">Rape</name>
    <dbReference type="NCBI Taxonomy" id="3708"/>
    <lineage>
        <taxon>Eukaryota</taxon>
        <taxon>Viridiplantae</taxon>
        <taxon>Streptophyta</taxon>
        <taxon>Embryophyta</taxon>
        <taxon>Tracheophyta</taxon>
        <taxon>Spermatophyta</taxon>
        <taxon>Magnoliopsida</taxon>
        <taxon>eudicotyledons</taxon>
        <taxon>Gunneridae</taxon>
        <taxon>Pentapetalae</taxon>
        <taxon>rosids</taxon>
        <taxon>malvids</taxon>
        <taxon>Brassicales</taxon>
        <taxon>Brassicaceae</taxon>
        <taxon>Brassiceae</taxon>
        <taxon>Brassica</taxon>
    </lineage>
</organism>
<evidence type="ECO:0000256" key="6">
    <source>
        <dbReference type="ARBA" id="ARBA00023242"/>
    </source>
</evidence>
<evidence type="ECO:0000256" key="1">
    <source>
        <dbReference type="ARBA" id="ARBA00004123"/>
    </source>
</evidence>
<dbReference type="PANTHER" id="PTHR13215">
    <property type="entry name" value="RNA POLYMERASE II TRANSCRIPTIONAL COACTIVATOR"/>
    <property type="match status" value="1"/>
</dbReference>
<keyword evidence="6" id="KW-0539">Nucleus</keyword>
<keyword evidence="3" id="KW-0805">Transcription regulation</keyword>
<evidence type="ECO:0000313" key="10">
    <source>
        <dbReference type="EMBL" id="KAH0933466.1"/>
    </source>
</evidence>
<evidence type="ECO:0000256" key="2">
    <source>
        <dbReference type="ARBA" id="ARBA00009001"/>
    </source>
</evidence>
<gene>
    <name evidence="10" type="ORF">HID58_010583</name>
</gene>
<comment type="subcellular location">
    <subcellularLocation>
        <location evidence="1">Nucleus</location>
    </subcellularLocation>
</comment>
<dbReference type="Gene3D" id="2.30.31.10">
    <property type="entry name" value="Transcriptional Coactivator Pc4, Chain A"/>
    <property type="match status" value="1"/>
</dbReference>
<reference evidence="10 11" key="1">
    <citation type="submission" date="2021-05" db="EMBL/GenBank/DDBJ databases">
        <title>Genome Assembly of Synthetic Allotetraploid Brassica napus Reveals Homoeologous Exchanges between Subgenomes.</title>
        <authorList>
            <person name="Davis J.T."/>
        </authorList>
    </citation>
    <scope>NUCLEOTIDE SEQUENCE [LARGE SCALE GENOMIC DNA]</scope>
    <source>
        <strain evidence="11">cv. Da-Ae</strain>
        <tissue evidence="10">Seedling</tissue>
    </source>
</reference>
<evidence type="ECO:0000256" key="7">
    <source>
        <dbReference type="SAM" id="Coils"/>
    </source>
</evidence>